<name>A0A291LIQ3_9PEZI</name>
<dbReference type="PANTHER" id="PTHR36181:SF4">
    <property type="entry name" value="LAGLIDADG ENDONUCLEASE"/>
    <property type="match status" value="1"/>
</dbReference>
<evidence type="ECO:0000313" key="2">
    <source>
        <dbReference type="EMBL" id="ATI20233.1"/>
    </source>
</evidence>
<dbReference type="InterPro" id="IPR051289">
    <property type="entry name" value="LAGLIDADG_Endonuclease"/>
</dbReference>
<keyword evidence="3" id="KW-0540">Nuclease</keyword>
<dbReference type="GO" id="GO:0004519">
    <property type="term" value="F:endonuclease activity"/>
    <property type="evidence" value="ECO:0007669"/>
    <property type="project" value="UniProtKB-KW"/>
</dbReference>
<reference evidence="3" key="1">
    <citation type="submission" date="2017-02" db="EMBL/GenBank/DDBJ databases">
        <title>Fungal Comparative Genomics of Melanconis species and Ophiognomonia clavigignenti-juglandacearum at Different Phylogenetic Distances.</title>
        <authorList>
            <person name="Demers J.E."/>
            <person name="Castlebury L.A."/>
        </authorList>
    </citation>
    <scope>NUCLEOTIDE SEQUENCE</scope>
    <source>
        <strain evidence="2">AR4414</strain>
        <strain evidence="3">MAFF410216</strain>
    </source>
</reference>
<organism evidence="3">
    <name type="scientific">Juglanconis oblonga</name>
    <dbReference type="NCBI Taxonomy" id="1940568"/>
    <lineage>
        <taxon>Eukaryota</taxon>
        <taxon>Fungi</taxon>
        <taxon>Dikarya</taxon>
        <taxon>Ascomycota</taxon>
        <taxon>Pezizomycotina</taxon>
        <taxon>Sordariomycetes</taxon>
        <taxon>Sordariomycetidae</taxon>
        <taxon>Diaporthales</taxon>
        <taxon>Juglanconidaceae</taxon>
        <taxon>Juglanconis</taxon>
    </lineage>
</organism>
<dbReference type="PANTHER" id="PTHR36181">
    <property type="entry name" value="INTRON-ENCODED ENDONUCLEASE AI3-RELATED"/>
    <property type="match status" value="1"/>
</dbReference>
<dbReference type="Gene3D" id="3.10.28.10">
    <property type="entry name" value="Homing endonucleases"/>
    <property type="match status" value="1"/>
</dbReference>
<keyword evidence="3" id="KW-0496">Mitochondrion</keyword>
<evidence type="ECO:0000259" key="1">
    <source>
        <dbReference type="Pfam" id="PF00961"/>
    </source>
</evidence>
<keyword evidence="3" id="KW-0378">Hydrolase</keyword>
<dbReference type="EMBL" id="KY575054">
    <property type="protein sequence ID" value="ATI20233.1"/>
    <property type="molecule type" value="Genomic_DNA"/>
</dbReference>
<dbReference type="GO" id="GO:0005739">
    <property type="term" value="C:mitochondrion"/>
    <property type="evidence" value="ECO:0007669"/>
    <property type="project" value="UniProtKB-ARBA"/>
</dbReference>
<protein>
    <submittedName>
        <fullName evidence="3">LAGLIDADG endonuclease</fullName>
    </submittedName>
</protein>
<gene>
    <name evidence="3" type="primary">orf127</name>
</gene>
<accession>A0A291LIQ3</accession>
<proteinExistence type="predicted"/>
<dbReference type="InterPro" id="IPR027434">
    <property type="entry name" value="Homing_endonucl"/>
</dbReference>
<dbReference type="AlphaFoldDB" id="A0A291LIQ3"/>
<dbReference type="EMBL" id="KY575056">
    <property type="protein sequence ID" value="ATI20392.1"/>
    <property type="molecule type" value="Genomic_DNA"/>
</dbReference>
<evidence type="ECO:0000313" key="3">
    <source>
        <dbReference type="EMBL" id="ATI20392.1"/>
    </source>
</evidence>
<dbReference type="SUPFAM" id="SSF55608">
    <property type="entry name" value="Homing endonucleases"/>
    <property type="match status" value="1"/>
</dbReference>
<sequence length="127" mass="13871">MCNGEHLTKSGVQDIVNIRASLNLGLSDTLKSSFPNTVAVARPNPVLLSLNSSSHTDCEWVAGFTSGEGSFKVKVKESIRSKVGFQTFMDFRITQHSRDDKLMESLINFFGCGQYKLRGKGNLPGGD</sequence>
<feature type="domain" description="Homing endonuclease LAGLIDADG" evidence="1">
    <location>
        <begin position="62"/>
        <end position="121"/>
    </location>
</feature>
<dbReference type="Pfam" id="PF00961">
    <property type="entry name" value="LAGLIDADG_1"/>
    <property type="match status" value="1"/>
</dbReference>
<keyword evidence="3" id="KW-0255">Endonuclease</keyword>
<geneLocation type="mitochondrion" evidence="3"/>
<dbReference type="InterPro" id="IPR004860">
    <property type="entry name" value="LAGLIDADG_dom"/>
</dbReference>